<name>A0ABM0M1B9_SACKO</name>
<dbReference type="InterPro" id="IPR001304">
    <property type="entry name" value="C-type_lectin-like"/>
</dbReference>
<dbReference type="PANTHER" id="PTHR22799">
    <property type="entry name" value="TETRANECTIN-RELATED"/>
    <property type="match status" value="1"/>
</dbReference>
<dbReference type="SUPFAM" id="SSF56436">
    <property type="entry name" value="C-type lectin-like"/>
    <property type="match status" value="2"/>
</dbReference>
<dbReference type="SMART" id="SM00034">
    <property type="entry name" value="CLECT"/>
    <property type="match status" value="1"/>
</dbReference>
<feature type="domain" description="C-type lectin" evidence="3">
    <location>
        <begin position="117"/>
        <end position="180"/>
    </location>
</feature>
<keyword evidence="4" id="KW-1185">Reference proteome</keyword>
<dbReference type="PROSITE" id="PS50041">
    <property type="entry name" value="C_TYPE_LECTIN_2"/>
    <property type="match status" value="2"/>
</dbReference>
<dbReference type="Pfam" id="PF00059">
    <property type="entry name" value="Lectin_C"/>
    <property type="match status" value="2"/>
</dbReference>
<dbReference type="Gene3D" id="3.10.100.10">
    <property type="entry name" value="Mannose-Binding Protein A, subunit A"/>
    <property type="match status" value="2"/>
</dbReference>
<keyword evidence="2" id="KW-1015">Disulfide bond</keyword>
<evidence type="ECO:0000259" key="3">
    <source>
        <dbReference type="PROSITE" id="PS50041"/>
    </source>
</evidence>
<evidence type="ECO:0000313" key="4">
    <source>
        <dbReference type="Proteomes" id="UP000694865"/>
    </source>
</evidence>
<dbReference type="GeneID" id="102804502"/>
<gene>
    <name evidence="5" type="primary">LOC102804502</name>
</gene>
<dbReference type="InterPro" id="IPR016186">
    <property type="entry name" value="C-type_lectin-like/link_sf"/>
</dbReference>
<dbReference type="InterPro" id="IPR018378">
    <property type="entry name" value="C-type_lectin_CS"/>
</dbReference>
<keyword evidence="1" id="KW-0430">Lectin</keyword>
<dbReference type="InterPro" id="IPR016187">
    <property type="entry name" value="CTDL_fold"/>
</dbReference>
<dbReference type="InterPro" id="IPR051663">
    <property type="entry name" value="CLec_Tetranectin-domain"/>
</dbReference>
<sequence>MATSLDDVIYQLIHKNETINESRQSCASLEGALAKISSQEVQDHIAELMSQEEGDYWFDASDDTNEDDWLDSDGVSLFFTNWDVEPNNNIDKNCALIRYKTNLSICQAVGVIDDRDYWFDASDDANEDDWLDSDGVFLFFTNWDVEPNNNINKNCALIRSSVNHLWVDEDCNRRHYYICQFEVWDKKLVIRESSSVVVTEDIPSLTDVTTSVWIRTNSSTAGMCVLLLATESVRCLQVL</sequence>
<feature type="domain" description="C-type lectin" evidence="3">
    <location>
        <begin position="10"/>
        <end position="107"/>
    </location>
</feature>
<dbReference type="CDD" id="cd00037">
    <property type="entry name" value="CLECT"/>
    <property type="match status" value="1"/>
</dbReference>
<dbReference type="RefSeq" id="XP_006813810.1">
    <property type="nucleotide sequence ID" value="XM_006813747.1"/>
</dbReference>
<accession>A0ABM0M1B9</accession>
<proteinExistence type="predicted"/>
<evidence type="ECO:0000313" key="5">
    <source>
        <dbReference type="RefSeq" id="XP_006813810.1"/>
    </source>
</evidence>
<organism evidence="4 5">
    <name type="scientific">Saccoglossus kowalevskii</name>
    <name type="common">Acorn worm</name>
    <dbReference type="NCBI Taxonomy" id="10224"/>
    <lineage>
        <taxon>Eukaryota</taxon>
        <taxon>Metazoa</taxon>
        <taxon>Hemichordata</taxon>
        <taxon>Enteropneusta</taxon>
        <taxon>Harrimaniidae</taxon>
        <taxon>Saccoglossus</taxon>
    </lineage>
</organism>
<evidence type="ECO:0000256" key="2">
    <source>
        <dbReference type="ARBA" id="ARBA00023157"/>
    </source>
</evidence>
<dbReference type="Proteomes" id="UP000694865">
    <property type="component" value="Unplaced"/>
</dbReference>
<evidence type="ECO:0000256" key="1">
    <source>
        <dbReference type="ARBA" id="ARBA00022734"/>
    </source>
</evidence>
<dbReference type="PROSITE" id="PS00615">
    <property type="entry name" value="C_TYPE_LECTIN_1"/>
    <property type="match status" value="1"/>
</dbReference>
<protein>
    <submittedName>
        <fullName evidence="5">Uncharacterized protein LOC102804502</fullName>
    </submittedName>
</protein>
<dbReference type="PANTHER" id="PTHR22799:SF6">
    <property type="entry name" value="C-TYPE LECTIN DOMAIN FAMILY 4 MEMBER M-LIKE"/>
    <property type="match status" value="1"/>
</dbReference>
<reference evidence="5" key="1">
    <citation type="submission" date="2025-08" db="UniProtKB">
        <authorList>
            <consortium name="RefSeq"/>
        </authorList>
    </citation>
    <scope>IDENTIFICATION</scope>
    <source>
        <tissue evidence="5">Testes</tissue>
    </source>
</reference>